<gene>
    <name evidence="1" type="ORF">pC5.7c_457</name>
</gene>
<name>A0A7S5DQ66_RHIRH</name>
<dbReference type="EMBL" id="MK318969">
    <property type="protein sequence ID" value="QCL09324.1"/>
    <property type="molecule type" value="Genomic_DNA"/>
</dbReference>
<geneLocation type="plasmid" evidence="1">
    <name>pC5.7c</name>
</geneLocation>
<proteinExistence type="predicted"/>
<protein>
    <submittedName>
        <fullName evidence="1">Uncharacterized protein</fullName>
    </submittedName>
</protein>
<reference evidence="1" key="1">
    <citation type="submission" date="2018-12" db="EMBL/GenBank/DDBJ databases">
        <title>Three Rhizobium rhizogenes strains isolated from the same crown gall tumor carry diverse plasmids.</title>
        <authorList>
            <person name="Pulawska J."/>
            <person name="Kuzmanovic N."/>
        </authorList>
    </citation>
    <scope>NUCLEOTIDE SEQUENCE</scope>
    <source>
        <strain evidence="1">C5.7</strain>
        <plasmid evidence="1">pC5.7c</plasmid>
    </source>
</reference>
<sequence>MGDGSSAPEGRIEVAGEGGAEAIAVHFFDLRGLHWLLIEPRLPLAEPPYQLGSTAVGPLALVGVVGALTTPVADRRGSIVVVSISRGPW</sequence>
<accession>A0A7S5DQ66</accession>
<dbReference type="AlphaFoldDB" id="A0A7S5DQ66"/>
<keyword evidence="1" id="KW-0614">Plasmid</keyword>
<evidence type="ECO:0000313" key="1">
    <source>
        <dbReference type="EMBL" id="QCL09324.1"/>
    </source>
</evidence>
<organism evidence="1">
    <name type="scientific">Rhizobium rhizogenes</name>
    <name type="common">Agrobacterium rhizogenes</name>
    <dbReference type="NCBI Taxonomy" id="359"/>
    <lineage>
        <taxon>Bacteria</taxon>
        <taxon>Pseudomonadati</taxon>
        <taxon>Pseudomonadota</taxon>
        <taxon>Alphaproteobacteria</taxon>
        <taxon>Hyphomicrobiales</taxon>
        <taxon>Rhizobiaceae</taxon>
        <taxon>Rhizobium/Agrobacterium group</taxon>
        <taxon>Rhizobium</taxon>
    </lineage>
</organism>